<keyword evidence="1" id="KW-0812">Transmembrane</keyword>
<keyword evidence="1" id="KW-1133">Transmembrane helix</keyword>
<sequence>MCCGITGTVRSDEANIVGVAGKRRELMAGLLSMLSNQLIICPSILWIGILRSTLSSSRATHNLSKAFTLVSATYPIKDWLSVAISIRTGSAATDTKMAMLWIDELFQESSPLSLRWTVFSKRNEYAFTLRAHERVLTLFSRPLLFAQGNPIAADGKEYSRFTVPIFSARAKGKHA</sequence>
<name>A0AAD6Z6Z8_9AGAR</name>
<evidence type="ECO:0000313" key="3">
    <source>
        <dbReference type="Proteomes" id="UP001218218"/>
    </source>
</evidence>
<evidence type="ECO:0000313" key="2">
    <source>
        <dbReference type="EMBL" id="KAJ7309259.1"/>
    </source>
</evidence>
<proteinExistence type="predicted"/>
<dbReference type="Proteomes" id="UP001218218">
    <property type="component" value="Unassembled WGS sequence"/>
</dbReference>
<feature type="transmembrane region" description="Helical" evidence="1">
    <location>
        <begin position="26"/>
        <end position="49"/>
    </location>
</feature>
<gene>
    <name evidence="2" type="ORF">DFH08DRAFT_823676</name>
</gene>
<evidence type="ECO:0000256" key="1">
    <source>
        <dbReference type="SAM" id="Phobius"/>
    </source>
</evidence>
<organism evidence="2 3">
    <name type="scientific">Mycena albidolilacea</name>
    <dbReference type="NCBI Taxonomy" id="1033008"/>
    <lineage>
        <taxon>Eukaryota</taxon>
        <taxon>Fungi</taxon>
        <taxon>Dikarya</taxon>
        <taxon>Basidiomycota</taxon>
        <taxon>Agaricomycotina</taxon>
        <taxon>Agaricomycetes</taxon>
        <taxon>Agaricomycetidae</taxon>
        <taxon>Agaricales</taxon>
        <taxon>Marasmiineae</taxon>
        <taxon>Mycenaceae</taxon>
        <taxon>Mycena</taxon>
    </lineage>
</organism>
<accession>A0AAD6Z6Z8</accession>
<protein>
    <submittedName>
        <fullName evidence="2">Uncharacterized protein</fullName>
    </submittedName>
</protein>
<keyword evidence="3" id="KW-1185">Reference proteome</keyword>
<comment type="caution">
    <text evidence="2">The sequence shown here is derived from an EMBL/GenBank/DDBJ whole genome shotgun (WGS) entry which is preliminary data.</text>
</comment>
<keyword evidence="1" id="KW-0472">Membrane</keyword>
<reference evidence="2" key="1">
    <citation type="submission" date="2023-03" db="EMBL/GenBank/DDBJ databases">
        <title>Massive genome expansion in bonnet fungi (Mycena s.s.) driven by repeated elements and novel gene families across ecological guilds.</title>
        <authorList>
            <consortium name="Lawrence Berkeley National Laboratory"/>
            <person name="Harder C.B."/>
            <person name="Miyauchi S."/>
            <person name="Viragh M."/>
            <person name="Kuo A."/>
            <person name="Thoen E."/>
            <person name="Andreopoulos B."/>
            <person name="Lu D."/>
            <person name="Skrede I."/>
            <person name="Drula E."/>
            <person name="Henrissat B."/>
            <person name="Morin E."/>
            <person name="Kohler A."/>
            <person name="Barry K."/>
            <person name="LaButti K."/>
            <person name="Morin E."/>
            <person name="Salamov A."/>
            <person name="Lipzen A."/>
            <person name="Mereny Z."/>
            <person name="Hegedus B."/>
            <person name="Baldrian P."/>
            <person name="Stursova M."/>
            <person name="Weitz H."/>
            <person name="Taylor A."/>
            <person name="Grigoriev I.V."/>
            <person name="Nagy L.G."/>
            <person name="Martin F."/>
            <person name="Kauserud H."/>
        </authorList>
    </citation>
    <scope>NUCLEOTIDE SEQUENCE</scope>
    <source>
        <strain evidence="2">CBHHK002</strain>
    </source>
</reference>
<dbReference type="EMBL" id="JARIHO010000083">
    <property type="protein sequence ID" value="KAJ7309259.1"/>
    <property type="molecule type" value="Genomic_DNA"/>
</dbReference>
<dbReference type="AlphaFoldDB" id="A0AAD6Z6Z8"/>